<name>A0ABY6BHH8_9GAMM</name>
<dbReference type="RefSeq" id="WP_261696424.1">
    <property type="nucleotide sequence ID" value="NZ_CP104694.1"/>
</dbReference>
<accession>A0ABY6BHH8</accession>
<dbReference type="InterPro" id="IPR016181">
    <property type="entry name" value="Acyl_CoA_acyltransferase"/>
</dbReference>
<organism evidence="2 3">
    <name type="scientific">Tahibacter amnicola</name>
    <dbReference type="NCBI Taxonomy" id="2976241"/>
    <lineage>
        <taxon>Bacteria</taxon>
        <taxon>Pseudomonadati</taxon>
        <taxon>Pseudomonadota</taxon>
        <taxon>Gammaproteobacteria</taxon>
        <taxon>Lysobacterales</taxon>
        <taxon>Rhodanobacteraceae</taxon>
        <taxon>Tahibacter</taxon>
    </lineage>
</organism>
<dbReference type="SUPFAM" id="SSF55729">
    <property type="entry name" value="Acyl-CoA N-acyltransferases (Nat)"/>
    <property type="match status" value="1"/>
</dbReference>
<dbReference type="Pfam" id="PF13302">
    <property type="entry name" value="Acetyltransf_3"/>
    <property type="match status" value="1"/>
</dbReference>
<keyword evidence="3" id="KW-1185">Reference proteome</keyword>
<reference evidence="2" key="1">
    <citation type="submission" date="2022-09" db="EMBL/GenBank/DDBJ databases">
        <title>Tahibacter sp. nov., isolated from a fresh water.</title>
        <authorList>
            <person name="Baek J.H."/>
            <person name="Lee J.K."/>
            <person name="Kim J.M."/>
            <person name="Jeon C.O."/>
        </authorList>
    </citation>
    <scope>NUCLEOTIDE SEQUENCE</scope>
    <source>
        <strain evidence="2">W38</strain>
    </source>
</reference>
<dbReference type="PROSITE" id="PS51186">
    <property type="entry name" value="GNAT"/>
    <property type="match status" value="1"/>
</dbReference>
<dbReference type="EMBL" id="CP104694">
    <property type="protein sequence ID" value="UXI69469.1"/>
    <property type="molecule type" value="Genomic_DNA"/>
</dbReference>
<proteinExistence type="predicted"/>
<evidence type="ECO:0000313" key="3">
    <source>
        <dbReference type="Proteomes" id="UP001064632"/>
    </source>
</evidence>
<dbReference type="InterPro" id="IPR000182">
    <property type="entry name" value="GNAT_dom"/>
</dbReference>
<evidence type="ECO:0000259" key="1">
    <source>
        <dbReference type="PROSITE" id="PS51186"/>
    </source>
</evidence>
<dbReference type="Proteomes" id="UP001064632">
    <property type="component" value="Chromosome"/>
</dbReference>
<dbReference type="PANTHER" id="PTHR43792">
    <property type="entry name" value="GNAT FAMILY, PUTATIVE (AFU_ORTHOLOGUE AFUA_3G00765)-RELATED-RELATED"/>
    <property type="match status" value="1"/>
</dbReference>
<dbReference type="InterPro" id="IPR051531">
    <property type="entry name" value="N-acetyltransferase"/>
</dbReference>
<protein>
    <submittedName>
        <fullName evidence="2">GNAT family N-acetyltransferase</fullName>
    </submittedName>
</protein>
<dbReference type="PANTHER" id="PTHR43792:SF1">
    <property type="entry name" value="N-ACETYLTRANSFERASE DOMAIN-CONTAINING PROTEIN"/>
    <property type="match status" value="1"/>
</dbReference>
<evidence type="ECO:0000313" key="2">
    <source>
        <dbReference type="EMBL" id="UXI69469.1"/>
    </source>
</evidence>
<gene>
    <name evidence="2" type="ORF">N4264_07415</name>
</gene>
<dbReference type="Gene3D" id="3.40.630.30">
    <property type="match status" value="1"/>
</dbReference>
<sequence>MSPRLETERLILRTTQREDFDMWADLMGDEVSARFIGGKQPRAAAWRGFLTMAGAWQIQGFAMFTVIEKATGRPVGRLGPWQPEGWPGTEVGWGIAREFWGKGYATEGAAAAIDWAFDNLGWTEVIHCIDPENIPSQQVARKLGSRLLGSTVLPPPFENLPVQKWGQTREEWRARR</sequence>
<feature type="domain" description="N-acetyltransferase" evidence="1">
    <location>
        <begin position="10"/>
        <end position="167"/>
    </location>
</feature>